<evidence type="ECO:0000313" key="2">
    <source>
        <dbReference type="EMBL" id="CAF1413123.1"/>
    </source>
</evidence>
<reference evidence="2" key="1">
    <citation type="submission" date="2021-02" db="EMBL/GenBank/DDBJ databases">
        <authorList>
            <person name="Nowell W R."/>
        </authorList>
    </citation>
    <scope>NUCLEOTIDE SEQUENCE</scope>
</reference>
<sequence length="232" mass="27688">MASCIVNARNNRYLPKQLASTTENYDTEHFYYNFETNLLDCKLLTKNLYYPFFQEIYPKNINEYELTDDMLYCLKSYTNSQSNECYMKTNLNLLSANFDDIDWIYVNKLRSLIRCLIKTDIKPIYYRGLNLSDNEIKYYIEKQNHYYYTNSFLSFTIDRLLIYPGNAILILKTENSSKKAKKNIANIWKWSTFSEEKEALLAVGTKLKILSVHYFGYKWEIEVELTEDDEEV</sequence>
<dbReference type="AlphaFoldDB" id="A0A815M1C1"/>
<dbReference type="SUPFAM" id="SSF56399">
    <property type="entry name" value="ADP-ribosylation"/>
    <property type="match status" value="1"/>
</dbReference>
<dbReference type="Proteomes" id="UP000663854">
    <property type="component" value="Unassembled WGS sequence"/>
</dbReference>
<accession>A0A815M1C1</accession>
<dbReference type="Gene3D" id="3.90.176.10">
    <property type="entry name" value="Toxin ADP-ribosyltransferase, Chain A, domain 1"/>
    <property type="match status" value="1"/>
</dbReference>
<comment type="caution">
    <text evidence="2">The sequence shown here is derived from an EMBL/GenBank/DDBJ whole genome shotgun (WGS) entry which is preliminary data.</text>
</comment>
<gene>
    <name evidence="2" type="ORF">JXQ802_LOCUS35394</name>
    <name evidence="1" type="ORF">PYM288_LOCUS8738</name>
</gene>
<keyword evidence="3" id="KW-1185">Reference proteome</keyword>
<proteinExistence type="predicted"/>
<protein>
    <submittedName>
        <fullName evidence="2">Uncharacterized protein</fullName>
    </submittedName>
</protein>
<dbReference type="EMBL" id="CAJNOH010000120">
    <property type="protein sequence ID" value="CAF0885031.1"/>
    <property type="molecule type" value="Genomic_DNA"/>
</dbReference>
<evidence type="ECO:0000313" key="3">
    <source>
        <dbReference type="Proteomes" id="UP000663870"/>
    </source>
</evidence>
<dbReference type="Proteomes" id="UP000663870">
    <property type="component" value="Unassembled WGS sequence"/>
</dbReference>
<organism evidence="2 3">
    <name type="scientific">Rotaria sordida</name>
    <dbReference type="NCBI Taxonomy" id="392033"/>
    <lineage>
        <taxon>Eukaryota</taxon>
        <taxon>Metazoa</taxon>
        <taxon>Spiralia</taxon>
        <taxon>Gnathifera</taxon>
        <taxon>Rotifera</taxon>
        <taxon>Eurotatoria</taxon>
        <taxon>Bdelloidea</taxon>
        <taxon>Philodinida</taxon>
        <taxon>Philodinidae</taxon>
        <taxon>Rotaria</taxon>
    </lineage>
</organism>
<name>A0A815M1C1_9BILA</name>
<dbReference type="EMBL" id="CAJNOL010001743">
    <property type="protein sequence ID" value="CAF1413123.1"/>
    <property type="molecule type" value="Genomic_DNA"/>
</dbReference>
<evidence type="ECO:0000313" key="1">
    <source>
        <dbReference type="EMBL" id="CAF0885031.1"/>
    </source>
</evidence>